<dbReference type="AlphaFoldDB" id="A0A662YN08"/>
<dbReference type="GO" id="GO:0097431">
    <property type="term" value="C:mitotic spindle pole"/>
    <property type="evidence" value="ECO:0007669"/>
    <property type="project" value="TreeGrafter"/>
</dbReference>
<dbReference type="GO" id="GO:0005881">
    <property type="term" value="C:cytoplasmic microtubule"/>
    <property type="evidence" value="ECO:0007669"/>
    <property type="project" value="TreeGrafter"/>
</dbReference>
<feature type="compositionally biased region" description="Basic and acidic residues" evidence="1">
    <location>
        <begin position="617"/>
        <end position="626"/>
    </location>
</feature>
<feature type="region of interest" description="Disordered" evidence="1">
    <location>
        <begin position="853"/>
        <end position="904"/>
    </location>
</feature>
<feature type="region of interest" description="Disordered" evidence="1">
    <location>
        <begin position="439"/>
        <end position="513"/>
    </location>
</feature>
<feature type="compositionally biased region" description="Polar residues" evidence="1">
    <location>
        <begin position="739"/>
        <end position="755"/>
    </location>
</feature>
<proteinExistence type="predicted"/>
<gene>
    <name evidence="3" type="ORF">EOD39_14504</name>
</gene>
<feature type="domain" description="Microtubule-associated protein 10 C-terminal" evidence="2">
    <location>
        <begin position="294"/>
        <end position="939"/>
    </location>
</feature>
<dbReference type="GO" id="GO:1990023">
    <property type="term" value="C:mitotic spindle midzone"/>
    <property type="evidence" value="ECO:0007669"/>
    <property type="project" value="TreeGrafter"/>
</dbReference>
<evidence type="ECO:0000256" key="1">
    <source>
        <dbReference type="SAM" id="MobiDB-lite"/>
    </source>
</evidence>
<sequence length="940" mass="105556">MADSDLIKETLFSLEVLVDFIKTDTSTTERRVLVPAVAVRLLDFPTLLIYRRDKENQEDIFQEDLEREKENVTSDLFHHVGGGNGQYFFQKGKSCLFKMSLDSLHRHLSNTPLYAMVLDLKNETPKLVGSCLISLAKLTEKISNDVKEHGISMPSFHGEKGVYIINNLMGEKVGYISLGYKLLSLGASLIPHMSENTVLKVESWQSMVQSKENTENDAHITEENKYSKGKHKNENEVGRCCIPQTNEGSVFLQQIDLEGQVTQLIVSEPNQSEITSVGTQTEPAIRKQYRNIEAKDKIEFYNETGVFCPPALFYRCPDNEPNEYDPEQYRSNNVGGEALVVEDLCSEEEEDLEDRDSPAARQAFKCSQDRSKGSAVAATAFEQTQPASAALGDAIRQLPLLNALLVELSLLNSQPQQLPLSVHPHLAWLYKSVDAHSRRATKDTRSRSQADAAHTSQTPTEQRSASPRLKQHQSPVKSTSSSDLQKETRKVQRKNMKQEKNQKTASSSPKRKLLYGITNTLRLRLKQTNPDMLMYHERREVYRRKQIELQKAKNCKGFLSKNKKVTESNKVYDGGEMYNRSNHFDENVQTLMNSVELDSPRIIKTNPSLFNSSEAGNRNKQEKGSQEEETGCYVNVQQPHESVPALNLKDRTKPGPRRNGRDVRVHIPRVFNQDSDQSCNEVENSDTSFPHASLNNPGFQSTSLDGENLSPANSGFSSPALKYSDDFIDSPDRVGCSEEFTSPEPTSRYSVNFDSSPDPVLRSPRRMYSDDDSSTGSNSVRNQRATAPLPVQSDTSPEQSLKRTYPVMHHRKPSASSVSSEASEIQYSSRDTKHKQGERRKLGYIKTGVKGAQRSLDCKNKPNSGKGHKAVEESHSLQTSQVSSYLPTNDSDLDFSGHKVSTPDLHEEVEERDGLGTLEMVNKYHHISELVGNKLPGYTL</sequence>
<keyword evidence="4" id="KW-1185">Reference proteome</keyword>
<feature type="compositionally biased region" description="Polar residues" evidence="1">
    <location>
        <begin position="472"/>
        <end position="483"/>
    </location>
</feature>
<feature type="compositionally biased region" description="Basic and acidic residues" evidence="1">
    <location>
        <begin position="648"/>
        <end position="665"/>
    </location>
</feature>
<dbReference type="Pfam" id="PF14925">
    <property type="entry name" value="HPHLAWLY"/>
    <property type="match status" value="1"/>
</dbReference>
<dbReference type="GO" id="GO:0051256">
    <property type="term" value="P:mitotic spindle midzone assembly"/>
    <property type="evidence" value="ECO:0007669"/>
    <property type="project" value="TreeGrafter"/>
</dbReference>
<evidence type="ECO:0000313" key="4">
    <source>
        <dbReference type="Proteomes" id="UP000289886"/>
    </source>
</evidence>
<dbReference type="Pfam" id="PF14924">
    <property type="entry name" value="MAP10_N"/>
    <property type="match status" value="1"/>
</dbReference>
<feature type="region of interest" description="Disordered" evidence="1">
    <location>
        <begin position="734"/>
        <end position="838"/>
    </location>
</feature>
<organism evidence="3 4">
    <name type="scientific">Acipenser ruthenus</name>
    <name type="common">Sterlet sturgeon</name>
    <dbReference type="NCBI Taxonomy" id="7906"/>
    <lineage>
        <taxon>Eukaryota</taxon>
        <taxon>Metazoa</taxon>
        <taxon>Chordata</taxon>
        <taxon>Craniata</taxon>
        <taxon>Vertebrata</taxon>
        <taxon>Euteleostomi</taxon>
        <taxon>Actinopterygii</taxon>
        <taxon>Chondrostei</taxon>
        <taxon>Acipenseriformes</taxon>
        <taxon>Acipenseridae</taxon>
        <taxon>Acipenser</taxon>
    </lineage>
</organism>
<dbReference type="GO" id="GO:0030496">
    <property type="term" value="C:midbody"/>
    <property type="evidence" value="ECO:0007669"/>
    <property type="project" value="TreeGrafter"/>
</dbReference>
<feature type="compositionally biased region" description="Polar residues" evidence="1">
    <location>
        <begin position="454"/>
        <end position="465"/>
    </location>
</feature>
<feature type="compositionally biased region" description="Polar residues" evidence="1">
    <location>
        <begin position="876"/>
        <end position="890"/>
    </location>
</feature>
<dbReference type="GO" id="GO:0008017">
    <property type="term" value="F:microtubule binding"/>
    <property type="evidence" value="ECO:0007669"/>
    <property type="project" value="InterPro"/>
</dbReference>
<dbReference type="InterPro" id="IPR026679">
    <property type="entry name" value="MAP10_C-term"/>
</dbReference>
<dbReference type="PANTHER" id="PTHR21831:SF2">
    <property type="entry name" value="MICROTUBULE-ASSOCIATED PROTEIN 10"/>
    <property type="match status" value="1"/>
</dbReference>
<dbReference type="GO" id="GO:0005813">
    <property type="term" value="C:centrosome"/>
    <property type="evidence" value="ECO:0007669"/>
    <property type="project" value="TreeGrafter"/>
</dbReference>
<feature type="compositionally biased region" description="Polar residues" evidence="1">
    <location>
        <begin position="605"/>
        <end position="616"/>
    </location>
</feature>
<dbReference type="GO" id="GO:0032467">
    <property type="term" value="P:positive regulation of cytokinesis"/>
    <property type="evidence" value="ECO:0007669"/>
    <property type="project" value="TreeGrafter"/>
</dbReference>
<feature type="compositionally biased region" description="Basic and acidic residues" evidence="1">
    <location>
        <begin position="439"/>
        <end position="448"/>
    </location>
</feature>
<feature type="compositionally biased region" description="Polar residues" evidence="1">
    <location>
        <begin position="672"/>
        <end position="717"/>
    </location>
</feature>
<feature type="compositionally biased region" description="Low complexity" evidence="1">
    <location>
        <begin position="814"/>
        <end position="829"/>
    </location>
</feature>
<evidence type="ECO:0000259" key="2">
    <source>
        <dbReference type="Pfam" id="PF14925"/>
    </source>
</evidence>
<name>A0A662YN08_ACIRT</name>
<accession>A0A662YN08</accession>
<dbReference type="GO" id="GO:0031122">
    <property type="term" value="P:cytoplasmic microtubule organization"/>
    <property type="evidence" value="ECO:0007669"/>
    <property type="project" value="TreeGrafter"/>
</dbReference>
<dbReference type="InterPro" id="IPR039302">
    <property type="entry name" value="MAP10"/>
</dbReference>
<dbReference type="Proteomes" id="UP000289886">
    <property type="component" value="Unassembled WGS sequence"/>
</dbReference>
<feature type="compositionally biased region" description="Polar residues" evidence="1">
    <location>
        <begin position="774"/>
        <end position="785"/>
    </location>
</feature>
<dbReference type="EMBL" id="SCEB01001118">
    <property type="protein sequence ID" value="RXM97383.1"/>
    <property type="molecule type" value="Genomic_DNA"/>
</dbReference>
<protein>
    <submittedName>
        <fullName evidence="3">Microtubule-associated protein 10</fullName>
    </submittedName>
</protein>
<feature type="compositionally biased region" description="Basic and acidic residues" evidence="1">
    <location>
        <begin position="484"/>
        <end position="502"/>
    </location>
</feature>
<dbReference type="PANTHER" id="PTHR21831">
    <property type="entry name" value="MICROTUBULE-ASSOCIATED PROTEIN 10"/>
    <property type="match status" value="1"/>
</dbReference>
<comment type="caution">
    <text evidence="3">The sequence shown here is derived from an EMBL/GenBank/DDBJ whole genome shotgun (WGS) entry which is preliminary data.</text>
</comment>
<evidence type="ECO:0000313" key="3">
    <source>
        <dbReference type="EMBL" id="RXM97383.1"/>
    </source>
</evidence>
<reference evidence="3 4" key="1">
    <citation type="submission" date="2019-01" db="EMBL/GenBank/DDBJ databases">
        <title>Draft Genome and Complete Hox-Cluster Characterization of the Sterlet Sturgeon (Acipenser ruthenus).</title>
        <authorList>
            <person name="Wei Q."/>
        </authorList>
    </citation>
    <scope>NUCLEOTIDE SEQUENCE [LARGE SCALE GENOMIC DNA]</scope>
    <source>
        <strain evidence="3">WHYD16114868_AA</strain>
        <tissue evidence="3">Blood</tissue>
    </source>
</reference>
<feature type="region of interest" description="Disordered" evidence="1">
    <location>
        <begin position="605"/>
        <end position="718"/>
    </location>
</feature>